<keyword evidence="2" id="KW-0808">Transferase</keyword>
<protein>
    <submittedName>
        <fullName evidence="2">Acetyltransferase (GNAT) family protein</fullName>
    </submittedName>
</protein>
<name>A0A326UJE2_THEHA</name>
<keyword evidence="3" id="KW-1185">Reference proteome</keyword>
<feature type="domain" description="N-acetyltransferase" evidence="1">
    <location>
        <begin position="3"/>
        <end position="162"/>
    </location>
</feature>
<dbReference type="EMBL" id="QKUF01000004">
    <property type="protein sequence ID" value="PZW32623.1"/>
    <property type="molecule type" value="Genomic_DNA"/>
</dbReference>
<dbReference type="Proteomes" id="UP000248806">
    <property type="component" value="Unassembled WGS sequence"/>
</dbReference>
<reference evidence="2 3" key="1">
    <citation type="submission" date="2018-06" db="EMBL/GenBank/DDBJ databases">
        <title>Genomic Encyclopedia of Archaeal and Bacterial Type Strains, Phase II (KMG-II): from individual species to whole genera.</title>
        <authorList>
            <person name="Goeker M."/>
        </authorList>
    </citation>
    <scope>NUCLEOTIDE SEQUENCE [LARGE SCALE GENOMIC DNA]</scope>
    <source>
        <strain evidence="2 3">ATCC BAA-1881</strain>
    </source>
</reference>
<dbReference type="CDD" id="cd04301">
    <property type="entry name" value="NAT_SF"/>
    <property type="match status" value="1"/>
</dbReference>
<dbReference type="InterPro" id="IPR016181">
    <property type="entry name" value="Acyl_CoA_acyltransferase"/>
</dbReference>
<dbReference type="Pfam" id="PF00583">
    <property type="entry name" value="Acetyltransf_1"/>
    <property type="match status" value="1"/>
</dbReference>
<dbReference type="PROSITE" id="PS51186">
    <property type="entry name" value="GNAT"/>
    <property type="match status" value="1"/>
</dbReference>
<dbReference type="AlphaFoldDB" id="A0A326UJE2"/>
<dbReference type="Gene3D" id="3.40.630.30">
    <property type="match status" value="1"/>
</dbReference>
<dbReference type="OrthoDB" id="3436673at2"/>
<dbReference type="InterPro" id="IPR000182">
    <property type="entry name" value="GNAT_dom"/>
</dbReference>
<dbReference type="RefSeq" id="WP_111320838.1">
    <property type="nucleotide sequence ID" value="NZ_BIFX01000002.1"/>
</dbReference>
<organism evidence="2 3">
    <name type="scientific">Thermosporothrix hazakensis</name>
    <dbReference type="NCBI Taxonomy" id="644383"/>
    <lineage>
        <taxon>Bacteria</taxon>
        <taxon>Bacillati</taxon>
        <taxon>Chloroflexota</taxon>
        <taxon>Ktedonobacteria</taxon>
        <taxon>Ktedonobacterales</taxon>
        <taxon>Thermosporotrichaceae</taxon>
        <taxon>Thermosporothrix</taxon>
    </lineage>
</organism>
<gene>
    <name evidence="2" type="ORF">EI42_01715</name>
</gene>
<sequence>MTERIRAAQPEDLSVMVELAEQARGKLQQYQPVFWRKADDSYEKHYAYLRDVLARESTIAFVYEQEEDGTDFVVAGFVIASIVKAPPVYAAGLTCHVDDFCVAHEANWLRIGRLLLDEVKQQAKERGANQIVVVCPHLDHAKRSMLQDAGLTIASEWYVTSL</sequence>
<comment type="caution">
    <text evidence="2">The sequence shown here is derived from an EMBL/GenBank/DDBJ whole genome shotgun (WGS) entry which is preliminary data.</text>
</comment>
<proteinExistence type="predicted"/>
<evidence type="ECO:0000313" key="3">
    <source>
        <dbReference type="Proteomes" id="UP000248806"/>
    </source>
</evidence>
<accession>A0A326UJE2</accession>
<evidence type="ECO:0000313" key="2">
    <source>
        <dbReference type="EMBL" id="PZW32623.1"/>
    </source>
</evidence>
<evidence type="ECO:0000259" key="1">
    <source>
        <dbReference type="PROSITE" id="PS51186"/>
    </source>
</evidence>
<dbReference type="SUPFAM" id="SSF55729">
    <property type="entry name" value="Acyl-CoA N-acyltransferases (Nat)"/>
    <property type="match status" value="1"/>
</dbReference>
<dbReference type="GO" id="GO:0016747">
    <property type="term" value="F:acyltransferase activity, transferring groups other than amino-acyl groups"/>
    <property type="evidence" value="ECO:0007669"/>
    <property type="project" value="InterPro"/>
</dbReference>